<dbReference type="SMART" id="SM00708">
    <property type="entry name" value="PhBP"/>
    <property type="match status" value="1"/>
</dbReference>
<dbReference type="Pfam" id="PF01395">
    <property type="entry name" value="PBP_GOBP"/>
    <property type="match status" value="1"/>
</dbReference>
<evidence type="ECO:0000256" key="7">
    <source>
        <dbReference type="SAM" id="SignalP"/>
    </source>
</evidence>
<evidence type="ECO:0000256" key="3">
    <source>
        <dbReference type="ARBA" id="ARBA00022525"/>
    </source>
</evidence>
<sequence>MKFLVAFILTVAVCFVQAGVTEEQKKKIESYHKECSKQTGIDEDLVNKARNGQYTDTQILKDYLFCTSKLAGFINDNNELQKDVILQKTSVSTKDSAAAQKMFEACAVPQKNGPETSYHVLKCYYEKSGLSLV</sequence>
<evidence type="ECO:0000256" key="6">
    <source>
        <dbReference type="ARBA" id="ARBA00056866"/>
    </source>
</evidence>
<dbReference type="GO" id="GO:0005549">
    <property type="term" value="F:odorant binding"/>
    <property type="evidence" value="ECO:0007669"/>
    <property type="project" value="InterPro"/>
</dbReference>
<dbReference type="InterPro" id="IPR036728">
    <property type="entry name" value="PBP_GOBP_sf"/>
</dbReference>
<dbReference type="PANTHER" id="PTHR11857:SF43">
    <property type="entry name" value="GEO07291P1-RELATED"/>
    <property type="match status" value="1"/>
</dbReference>
<comment type="similarity">
    <text evidence="2">Belongs to the PBP/GOBP family.</text>
</comment>
<keyword evidence="3" id="KW-0964">Secreted</keyword>
<dbReference type="InterPro" id="IPR006170">
    <property type="entry name" value="PBP/GOBP"/>
</dbReference>
<dbReference type="GO" id="GO:0007608">
    <property type="term" value="P:sensory perception of smell"/>
    <property type="evidence" value="ECO:0007669"/>
    <property type="project" value="TreeGrafter"/>
</dbReference>
<organism evidence="8">
    <name type="scientific">Colaphellus bowringi</name>
    <dbReference type="NCBI Taxonomy" id="561076"/>
    <lineage>
        <taxon>Eukaryota</taxon>
        <taxon>Metazoa</taxon>
        <taxon>Ecdysozoa</taxon>
        <taxon>Arthropoda</taxon>
        <taxon>Hexapoda</taxon>
        <taxon>Insecta</taxon>
        <taxon>Pterygota</taxon>
        <taxon>Neoptera</taxon>
        <taxon>Endopterygota</taxon>
        <taxon>Coleoptera</taxon>
        <taxon>Polyphaga</taxon>
        <taxon>Cucujiformia</taxon>
        <taxon>Chrysomeloidea</taxon>
        <taxon>Chrysomelidae</taxon>
        <taxon>Chrysomelinae</taxon>
        <taxon>Chrysomelini</taxon>
        <taxon>Colaphellus</taxon>
    </lineage>
</organism>
<dbReference type="EMBL" id="KT381495">
    <property type="protein sequence ID" value="ALR72501.1"/>
    <property type="molecule type" value="mRNA"/>
</dbReference>
<feature type="chain" id="PRO_5006612739" evidence="7">
    <location>
        <begin position="19"/>
        <end position="133"/>
    </location>
</feature>
<evidence type="ECO:0000256" key="1">
    <source>
        <dbReference type="ARBA" id="ARBA00004613"/>
    </source>
</evidence>
<evidence type="ECO:0000313" key="8">
    <source>
        <dbReference type="EMBL" id="ALR72501.1"/>
    </source>
</evidence>
<dbReference type="AlphaFoldDB" id="A0A0S3J2M2"/>
<dbReference type="SUPFAM" id="SSF47565">
    <property type="entry name" value="Insect pheromone/odorant-binding proteins"/>
    <property type="match status" value="1"/>
</dbReference>
<protein>
    <submittedName>
        <fullName evidence="8">Odorant binding protein 13</fullName>
    </submittedName>
</protein>
<proteinExistence type="evidence at transcript level"/>
<keyword evidence="5" id="KW-0325">Glycoprotein</keyword>
<dbReference type="CDD" id="cd23992">
    <property type="entry name" value="PBP_GOBP"/>
    <property type="match status" value="1"/>
</dbReference>
<dbReference type="GO" id="GO:0005615">
    <property type="term" value="C:extracellular space"/>
    <property type="evidence" value="ECO:0007669"/>
    <property type="project" value="TreeGrafter"/>
</dbReference>
<comment type="subcellular location">
    <subcellularLocation>
        <location evidence="1">Secreted</location>
    </subcellularLocation>
</comment>
<accession>A0A0S3J2M2</accession>
<dbReference type="PANTHER" id="PTHR11857">
    <property type="entry name" value="ODORANT BINDING PROTEIN-RELATED"/>
    <property type="match status" value="1"/>
</dbReference>
<feature type="signal peptide" evidence="7">
    <location>
        <begin position="1"/>
        <end position="18"/>
    </location>
</feature>
<reference evidence="8" key="1">
    <citation type="journal article" date="2015" name="BMC Genomics">
        <title>Candidate chemosensory genes identified in Colaphellus bowringi by antennal transcriptome analysis.</title>
        <authorList>
            <person name="Li X.M."/>
            <person name="Zhu X.Y."/>
            <person name="Wang Z.Q."/>
            <person name="Wang Y."/>
            <person name="He P."/>
            <person name="Chen G."/>
            <person name="Sun L."/>
            <person name="Deng D.G."/>
            <person name="Zhang Y.N."/>
        </authorList>
    </citation>
    <scope>NUCLEOTIDE SEQUENCE</scope>
</reference>
<evidence type="ECO:0000256" key="2">
    <source>
        <dbReference type="ARBA" id="ARBA00008098"/>
    </source>
</evidence>
<keyword evidence="4 7" id="KW-0732">Signal</keyword>
<reference evidence="8" key="2">
    <citation type="submission" date="2015-08" db="EMBL/GenBank/DDBJ databases">
        <authorList>
            <person name="Babu N.S."/>
            <person name="Beckwith C.J."/>
            <person name="Beseler K.G."/>
            <person name="Brison A."/>
            <person name="Carone J.V."/>
            <person name="Caskin T.P."/>
            <person name="Diamond M."/>
            <person name="Durham M.E."/>
            <person name="Foxe J.M."/>
            <person name="Go M."/>
            <person name="Henderson B.A."/>
            <person name="Jones I.B."/>
            <person name="McGettigan J.A."/>
            <person name="Micheletti S.J."/>
            <person name="Nasrallah M.E."/>
            <person name="Ortiz D."/>
            <person name="Piller C.R."/>
            <person name="Privatt S.R."/>
            <person name="Schneider S.L."/>
            <person name="Sharp S."/>
            <person name="Smith T.C."/>
            <person name="Stanton J.D."/>
            <person name="Ullery H.E."/>
            <person name="Wilson R.J."/>
            <person name="Serrano M.G."/>
            <person name="Buck G."/>
            <person name="Lee V."/>
            <person name="Wang Y."/>
            <person name="Carvalho R."/>
            <person name="Voegtly L."/>
            <person name="Shi R."/>
            <person name="Duckworth R."/>
            <person name="Johnson A."/>
            <person name="Loviza R."/>
            <person name="Walstead R."/>
            <person name="Shah Z."/>
            <person name="Kiflezghi M."/>
            <person name="Wade K."/>
            <person name="Ball S.L."/>
            <person name="Bradley K.W."/>
            <person name="Asai D.J."/>
            <person name="Bowman C.A."/>
            <person name="Russell D.A."/>
            <person name="Pope W.H."/>
            <person name="Jacobs-Sera D."/>
            <person name="Hendrix R.W."/>
            <person name="Hatfull G.F."/>
        </authorList>
    </citation>
    <scope>NUCLEOTIDE SEQUENCE</scope>
</reference>
<evidence type="ECO:0000256" key="4">
    <source>
        <dbReference type="ARBA" id="ARBA00022729"/>
    </source>
</evidence>
<dbReference type="Gene3D" id="1.10.238.20">
    <property type="entry name" value="Pheromone/general odorant binding protein domain"/>
    <property type="match status" value="1"/>
</dbReference>
<comment type="function">
    <text evidence="6">May be a carrier protein for lipids.</text>
</comment>
<name>A0A0S3J2M2_9CUCU</name>
<evidence type="ECO:0000256" key="5">
    <source>
        <dbReference type="ARBA" id="ARBA00023180"/>
    </source>
</evidence>
<dbReference type="FunFam" id="1.10.238.20:FF:000001">
    <property type="entry name" value="General odorant-binding protein lush"/>
    <property type="match status" value="1"/>
</dbReference>